<name>A0A409WAJ0_9AGAR</name>
<organism evidence="1 2">
    <name type="scientific">Gymnopilus dilepis</name>
    <dbReference type="NCBI Taxonomy" id="231916"/>
    <lineage>
        <taxon>Eukaryota</taxon>
        <taxon>Fungi</taxon>
        <taxon>Dikarya</taxon>
        <taxon>Basidiomycota</taxon>
        <taxon>Agaricomycotina</taxon>
        <taxon>Agaricomycetes</taxon>
        <taxon>Agaricomycetidae</taxon>
        <taxon>Agaricales</taxon>
        <taxon>Agaricineae</taxon>
        <taxon>Hymenogastraceae</taxon>
        <taxon>Gymnopilus</taxon>
    </lineage>
</organism>
<protein>
    <recommendedName>
        <fullName evidence="3">F-box domain-containing protein</fullName>
    </recommendedName>
</protein>
<keyword evidence="2" id="KW-1185">Reference proteome</keyword>
<evidence type="ECO:0000313" key="1">
    <source>
        <dbReference type="EMBL" id="PPQ75523.1"/>
    </source>
</evidence>
<proteinExistence type="predicted"/>
<comment type="caution">
    <text evidence="1">The sequence shown here is derived from an EMBL/GenBank/DDBJ whole genome shotgun (WGS) entry which is preliminary data.</text>
</comment>
<evidence type="ECO:0008006" key="3">
    <source>
        <dbReference type="Google" id="ProtNLM"/>
    </source>
</evidence>
<dbReference type="InParanoid" id="A0A409WAJ0"/>
<reference evidence="1 2" key="1">
    <citation type="journal article" date="2018" name="Evol. Lett.">
        <title>Horizontal gene cluster transfer increased hallucinogenic mushroom diversity.</title>
        <authorList>
            <person name="Reynolds H.T."/>
            <person name="Vijayakumar V."/>
            <person name="Gluck-Thaler E."/>
            <person name="Korotkin H.B."/>
            <person name="Matheny P.B."/>
            <person name="Slot J.C."/>
        </authorList>
    </citation>
    <scope>NUCLEOTIDE SEQUENCE [LARGE SCALE GENOMIC DNA]</scope>
    <source>
        <strain evidence="1 2">SRW20</strain>
    </source>
</reference>
<dbReference type="EMBL" id="NHYE01005252">
    <property type="protein sequence ID" value="PPQ75523.1"/>
    <property type="molecule type" value="Genomic_DNA"/>
</dbReference>
<dbReference type="STRING" id="231916.A0A409WAJ0"/>
<sequence length="557" mass="63489">MAIELVDLPVEIQSHIIRLLFFSLQEPWIGPGSSLSASFRHPSRNESSMDLFPYRVWQVYDRRSTRVFPFNVAFTCDLWRDIVAEVADYWPRLIFDISKPKETRTLLIAFDAMKEKLAEGQVDVLIYSSRALEKAEENIKVQIITDALKHYVPRYKSVIFDLTYASSLPPSHLFFLQDAPGLEALELGCRVNDMEAIDVARRMVERVELRDIQLANSFSRLKQLTLSGPTFMDILPTSEWLAGLNLHVFIIEHFEFTKEGPYSLLNFAEHISKLSVRSLHLRHLSLAYEYDGHSYLLPAGYRPPHITSQLVWFVSVSEAFMENMYAISDITAADSIEIEDCSIPANFRCDGGQFLRLERIHDAAGGLSPSLCHILKAWGGRDVTFDRCPGVNDELLAWMGKQVDYIIPDDVFYPENAVDVVESDRSLHAGERFLYSKATRKGLPAWDTSSLYFRHCDNFSSAALRGMLQSRKDIVLRSIQRLEEGQADQPAANPDLVQEDDDQTMVTDLHVYGKVRLAEEDKAWFLAEGGNLNVDWSVINGVHSFACDTFTVRQSEW</sequence>
<evidence type="ECO:0000313" key="2">
    <source>
        <dbReference type="Proteomes" id="UP000284706"/>
    </source>
</evidence>
<gene>
    <name evidence="1" type="ORF">CVT26_012548</name>
</gene>
<dbReference type="Proteomes" id="UP000284706">
    <property type="component" value="Unassembled WGS sequence"/>
</dbReference>
<dbReference type="AlphaFoldDB" id="A0A409WAJ0"/>
<accession>A0A409WAJ0</accession>
<dbReference type="OrthoDB" id="3001771at2759"/>